<comment type="caution">
    <text evidence="4">The sequence shown here is derived from an EMBL/GenBank/DDBJ whole genome shotgun (WGS) entry which is preliminary data.</text>
</comment>
<keyword evidence="2" id="KW-0812">Transmembrane</keyword>
<organism evidence="4 5">
    <name type="scientific">Rubripirellula amarantea</name>
    <dbReference type="NCBI Taxonomy" id="2527999"/>
    <lineage>
        <taxon>Bacteria</taxon>
        <taxon>Pseudomonadati</taxon>
        <taxon>Planctomycetota</taxon>
        <taxon>Planctomycetia</taxon>
        <taxon>Pirellulales</taxon>
        <taxon>Pirellulaceae</taxon>
        <taxon>Rubripirellula</taxon>
    </lineage>
</organism>
<dbReference type="Pfam" id="PF00092">
    <property type="entry name" value="VWA"/>
    <property type="match status" value="1"/>
</dbReference>
<dbReference type="SUPFAM" id="SSF53300">
    <property type="entry name" value="vWA-like"/>
    <property type="match status" value="1"/>
</dbReference>
<gene>
    <name evidence="4" type="ORF">Pla22_25530</name>
</gene>
<keyword evidence="2" id="KW-0472">Membrane</keyword>
<evidence type="ECO:0000313" key="4">
    <source>
        <dbReference type="EMBL" id="TWT54899.1"/>
    </source>
</evidence>
<keyword evidence="5" id="KW-1185">Reference proteome</keyword>
<feature type="domain" description="VWFA" evidence="3">
    <location>
        <begin position="632"/>
        <end position="806"/>
    </location>
</feature>
<evidence type="ECO:0000259" key="3">
    <source>
        <dbReference type="PROSITE" id="PS50234"/>
    </source>
</evidence>
<dbReference type="InterPro" id="IPR036465">
    <property type="entry name" value="vWFA_dom_sf"/>
</dbReference>
<feature type="transmembrane region" description="Helical" evidence="2">
    <location>
        <begin position="111"/>
        <end position="130"/>
    </location>
</feature>
<evidence type="ECO:0000256" key="1">
    <source>
        <dbReference type="SAM" id="MobiDB-lite"/>
    </source>
</evidence>
<dbReference type="OrthoDB" id="9805121at2"/>
<dbReference type="AlphaFoldDB" id="A0A5C5WXB2"/>
<dbReference type="InterPro" id="IPR022156">
    <property type="entry name" value="Uncharacterised_YfbK_N"/>
</dbReference>
<proteinExistence type="predicted"/>
<keyword evidence="2" id="KW-1133">Transmembrane helix</keyword>
<dbReference type="SMART" id="SM00327">
    <property type="entry name" value="VWA"/>
    <property type="match status" value="1"/>
</dbReference>
<name>A0A5C5WXB2_9BACT</name>
<dbReference type="InterPro" id="IPR051266">
    <property type="entry name" value="CLCR"/>
</dbReference>
<feature type="region of interest" description="Disordered" evidence="1">
    <location>
        <begin position="416"/>
        <end position="440"/>
    </location>
</feature>
<dbReference type="PANTHER" id="PTHR10579">
    <property type="entry name" value="CALCIUM-ACTIVATED CHLORIDE CHANNEL REGULATOR"/>
    <property type="match status" value="1"/>
</dbReference>
<accession>A0A5C5WXB2</accession>
<evidence type="ECO:0000256" key="2">
    <source>
        <dbReference type="SAM" id="Phobius"/>
    </source>
</evidence>
<dbReference type="PANTHER" id="PTHR10579:SF43">
    <property type="entry name" value="ZINC FINGER (C3HC4-TYPE RING FINGER) FAMILY PROTEIN"/>
    <property type="match status" value="1"/>
</dbReference>
<dbReference type="InterPro" id="IPR002035">
    <property type="entry name" value="VWF_A"/>
</dbReference>
<sequence length="976" mass="106223">MNNELNNDGIDSELEARIVALVLGEASDFEASQLNQMIEQRPELATFRDEMARVHDLLRGVQRDDAIAGDDWKLPEHRRKQVIATFNGEPCEEVDPRVASDAEVRWSRRKVVAALVTAACLAMVVLGLSFPSVHSAREASRGENQAKGFERAFELDGILSDDEKLDPNSSMTFKIEELRRFDDGRRKEVRATLRSIENETLPAVEIIQQRINQPATDRYQVQDAASEGTMESKLQFQRESGARIVREQAGKSVADIQASRHYDIEPQRIGRIASGAAAGGPLEADANSNGRAPFTPYAAVPVTPEVQKPAVQLMDIADQNGQSGAGIAGQVEAFGFQNQVGGRDFDSDGNVMGPGDAAMFGDIPSAYFGVDINSSDAADKLGEALADNPVSDSIAINGGTEMKLGSQRPILSKRLSISRNETSESRLQRSGNTESDSGSRDFIEAFRHRAASTKDDSRQSLLLEESLTESDSLARWGRELAERVAGEHPEFSIEKANRARGLSAEAAPAGSMLNIAAKDPAKKRTLLREAQESDAGTDAFSTFSLHVSDVSFKLAQASLASGQWPEPSKIRIEEFINAFDYGDPLPGDHPSDHQKVACRVEQASHPFLQQRNMLRIAMRTAAAGRASQTPLRLTLLLDNSGSMERSDRQKTLRRAFAALADQLTPSDQITLISFARIPRLMADKYSGSRAGELVELIDGLPSEGGTNVEAALQLAYEKSQDQFLDKAQNRIVLLTDGAVNLGDADPNRLSEMVTMIRQSGVALDVAGICAEGLNDEILEALSRQGDGRYYLLDSIESVNEGFANQLAGSLRPSAKNVKIQMEFNPKRVGKYKLLGFDKHRLNHEDFRNDQVDAAEMAAAESGVAMYQFEPKPDGEGDVGSVSVRFLDLSSGEMVENRWPIPYQPNAPRPDQASASLRIAIAASLFAAKLSGDPVGESVQLKTLSELVTGLSEQASRSARVGQLVRMLEQAQEISGN</sequence>
<dbReference type="PROSITE" id="PS50234">
    <property type="entry name" value="VWFA"/>
    <property type="match status" value="1"/>
</dbReference>
<dbReference type="InterPro" id="IPR021908">
    <property type="entry name" value="YfbK_C"/>
</dbReference>
<dbReference type="Gene3D" id="3.40.50.410">
    <property type="entry name" value="von Willebrand factor, type A domain"/>
    <property type="match status" value="1"/>
</dbReference>
<dbReference type="EMBL" id="SJPI01000001">
    <property type="protein sequence ID" value="TWT54899.1"/>
    <property type="molecule type" value="Genomic_DNA"/>
</dbReference>
<protein>
    <submittedName>
        <fullName evidence="4">von Willebrand factor</fullName>
    </submittedName>
</protein>
<reference evidence="4 5" key="1">
    <citation type="submission" date="2019-02" db="EMBL/GenBank/DDBJ databases">
        <title>Deep-cultivation of Planctomycetes and their phenomic and genomic characterization uncovers novel biology.</title>
        <authorList>
            <person name="Wiegand S."/>
            <person name="Jogler M."/>
            <person name="Boedeker C."/>
            <person name="Pinto D."/>
            <person name="Vollmers J."/>
            <person name="Rivas-Marin E."/>
            <person name="Kohn T."/>
            <person name="Peeters S.H."/>
            <person name="Heuer A."/>
            <person name="Rast P."/>
            <person name="Oberbeckmann S."/>
            <person name="Bunk B."/>
            <person name="Jeske O."/>
            <person name="Meyerdierks A."/>
            <person name="Storesund J.E."/>
            <person name="Kallscheuer N."/>
            <person name="Luecker S."/>
            <person name="Lage O.M."/>
            <person name="Pohl T."/>
            <person name="Merkel B.J."/>
            <person name="Hornburger P."/>
            <person name="Mueller R.-W."/>
            <person name="Bruemmer F."/>
            <person name="Labrenz M."/>
            <person name="Spormann A.M."/>
            <person name="Op Den Camp H."/>
            <person name="Overmann J."/>
            <person name="Amann R."/>
            <person name="Jetten M.S.M."/>
            <person name="Mascher T."/>
            <person name="Medema M.H."/>
            <person name="Devos D.P."/>
            <person name="Kaster A.-K."/>
            <person name="Ovreas L."/>
            <person name="Rohde M."/>
            <person name="Galperin M.Y."/>
            <person name="Jogler C."/>
        </authorList>
    </citation>
    <scope>NUCLEOTIDE SEQUENCE [LARGE SCALE GENOMIC DNA]</scope>
    <source>
        <strain evidence="4 5">Pla22</strain>
    </source>
</reference>
<dbReference type="Pfam" id="PF12034">
    <property type="entry name" value="YfbK_C"/>
    <property type="match status" value="1"/>
</dbReference>
<dbReference type="RefSeq" id="WP_146514864.1">
    <property type="nucleotide sequence ID" value="NZ_SJPI01000001.1"/>
</dbReference>
<dbReference type="Pfam" id="PF12450">
    <property type="entry name" value="vWF_A"/>
    <property type="match status" value="1"/>
</dbReference>
<dbReference type="Proteomes" id="UP000316598">
    <property type="component" value="Unassembled WGS sequence"/>
</dbReference>
<evidence type="ECO:0000313" key="5">
    <source>
        <dbReference type="Proteomes" id="UP000316598"/>
    </source>
</evidence>